<evidence type="ECO:0000313" key="3">
    <source>
        <dbReference type="Proteomes" id="UP000059074"/>
    </source>
</evidence>
<name>A0A109BDJ6_HYPSL</name>
<comment type="caution">
    <text evidence="2">The sequence shown here is derived from an EMBL/GenBank/DDBJ whole genome shotgun (WGS) entry which is preliminary data.</text>
</comment>
<dbReference type="EMBL" id="LMTR01000072">
    <property type="protein sequence ID" value="KWT66697.1"/>
    <property type="molecule type" value="Genomic_DNA"/>
</dbReference>
<accession>A0A109BDJ6</accession>
<dbReference type="Proteomes" id="UP000059074">
    <property type="component" value="Unassembled WGS sequence"/>
</dbReference>
<organism evidence="2 3">
    <name type="scientific">Hyphomicrobium sulfonivorans</name>
    <dbReference type="NCBI Taxonomy" id="121290"/>
    <lineage>
        <taxon>Bacteria</taxon>
        <taxon>Pseudomonadati</taxon>
        <taxon>Pseudomonadota</taxon>
        <taxon>Alphaproteobacteria</taxon>
        <taxon>Hyphomicrobiales</taxon>
        <taxon>Hyphomicrobiaceae</taxon>
        <taxon>Hyphomicrobium</taxon>
    </lineage>
</organism>
<gene>
    <name evidence="2" type="ORF">APY04_2328</name>
</gene>
<keyword evidence="1" id="KW-0472">Membrane</keyword>
<dbReference type="PATRIC" id="fig|121290.4.peg.999"/>
<dbReference type="RefSeq" id="WP_157066762.1">
    <property type="nucleotide sequence ID" value="NZ_LMTR01000072.1"/>
</dbReference>
<protein>
    <submittedName>
        <fullName evidence="2">Uncharacterized protein</fullName>
    </submittedName>
</protein>
<evidence type="ECO:0000313" key="2">
    <source>
        <dbReference type="EMBL" id="KWT66697.1"/>
    </source>
</evidence>
<keyword evidence="1" id="KW-0812">Transmembrane</keyword>
<proteinExistence type="predicted"/>
<dbReference type="PROSITE" id="PS51257">
    <property type="entry name" value="PROKAR_LIPOPROTEIN"/>
    <property type="match status" value="1"/>
</dbReference>
<dbReference type="AlphaFoldDB" id="A0A109BDJ6"/>
<feature type="transmembrane region" description="Helical" evidence="1">
    <location>
        <begin position="21"/>
        <end position="41"/>
    </location>
</feature>
<keyword evidence="3" id="KW-1185">Reference proteome</keyword>
<reference evidence="2 3" key="1">
    <citation type="submission" date="2015-10" db="EMBL/GenBank/DDBJ databases">
        <title>Transcriptomic analysis of a linuron degrading triple-species bacterial consortium.</title>
        <authorList>
            <person name="Albers P."/>
        </authorList>
    </citation>
    <scope>NUCLEOTIDE SEQUENCE [LARGE SCALE GENOMIC DNA]</scope>
    <source>
        <strain evidence="2 3">WDL6</strain>
    </source>
</reference>
<sequence>MKWNLSQLDPYADRMRRSSREIVVAAVLTVAACAFLLVAMVSGSAISETKVGVITADRSVVK</sequence>
<evidence type="ECO:0000256" key="1">
    <source>
        <dbReference type="SAM" id="Phobius"/>
    </source>
</evidence>
<keyword evidence="1" id="KW-1133">Transmembrane helix</keyword>